<proteinExistence type="predicted"/>
<accession>A0A540L5C9</accession>
<reference evidence="1 2" key="1">
    <citation type="journal article" date="2019" name="G3 (Bethesda)">
        <title>Sequencing of a Wild Apple (Malus baccata) Genome Unravels the Differences Between Cultivated and Wild Apple Species Regarding Disease Resistance and Cold Tolerance.</title>
        <authorList>
            <person name="Chen X."/>
        </authorList>
    </citation>
    <scope>NUCLEOTIDE SEQUENCE [LARGE SCALE GENOMIC DNA]</scope>
    <source>
        <strain evidence="2">cv. Shandingzi</strain>
        <tissue evidence="1">Leaves</tissue>
    </source>
</reference>
<evidence type="ECO:0000313" key="2">
    <source>
        <dbReference type="Proteomes" id="UP000315295"/>
    </source>
</evidence>
<dbReference type="AlphaFoldDB" id="A0A540L5C9"/>
<protein>
    <submittedName>
        <fullName evidence="1">Uncharacterized protein</fullName>
    </submittedName>
</protein>
<sequence length="113" mass="13087">MLWMKPLMNILLLSHHLREKLLQIIAAWKVVPERMIIWDDLTVLYAILSDNLVNYYNLHNPPSFLLEPSMRPFKFIPQRHVAPSFASYFSAATFGHSGAIAAKWLSSILPRVR</sequence>
<gene>
    <name evidence="1" type="ORF">C1H46_032745</name>
</gene>
<evidence type="ECO:0000313" key="1">
    <source>
        <dbReference type="EMBL" id="TQD81693.1"/>
    </source>
</evidence>
<organism evidence="1 2">
    <name type="scientific">Malus baccata</name>
    <name type="common">Siberian crab apple</name>
    <name type="synonym">Pyrus baccata</name>
    <dbReference type="NCBI Taxonomy" id="106549"/>
    <lineage>
        <taxon>Eukaryota</taxon>
        <taxon>Viridiplantae</taxon>
        <taxon>Streptophyta</taxon>
        <taxon>Embryophyta</taxon>
        <taxon>Tracheophyta</taxon>
        <taxon>Spermatophyta</taxon>
        <taxon>Magnoliopsida</taxon>
        <taxon>eudicotyledons</taxon>
        <taxon>Gunneridae</taxon>
        <taxon>Pentapetalae</taxon>
        <taxon>rosids</taxon>
        <taxon>fabids</taxon>
        <taxon>Rosales</taxon>
        <taxon>Rosaceae</taxon>
        <taxon>Amygdaloideae</taxon>
        <taxon>Maleae</taxon>
        <taxon>Malus</taxon>
    </lineage>
</organism>
<comment type="caution">
    <text evidence="1">The sequence shown here is derived from an EMBL/GenBank/DDBJ whole genome shotgun (WGS) entry which is preliminary data.</text>
</comment>
<dbReference type="Proteomes" id="UP000315295">
    <property type="component" value="Unassembled WGS sequence"/>
</dbReference>
<name>A0A540L5C9_MALBA</name>
<dbReference type="EMBL" id="VIEB01000755">
    <property type="protein sequence ID" value="TQD81693.1"/>
    <property type="molecule type" value="Genomic_DNA"/>
</dbReference>
<keyword evidence="2" id="KW-1185">Reference proteome</keyword>